<proteinExistence type="inferred from homology"/>
<dbReference type="Pfam" id="PF00797">
    <property type="entry name" value="Acetyltransf_2"/>
    <property type="match status" value="1"/>
</dbReference>
<dbReference type="InterPro" id="IPR001447">
    <property type="entry name" value="Arylamine_N-AcTrfase"/>
</dbReference>
<evidence type="ECO:0000256" key="4">
    <source>
        <dbReference type="RuleBase" id="RU003452"/>
    </source>
</evidence>
<dbReference type="PRINTS" id="PR01543">
    <property type="entry name" value="ANATRNSFRASE"/>
</dbReference>
<name>A0AAD1WEG5_PELCU</name>
<evidence type="ECO:0000256" key="3">
    <source>
        <dbReference type="ARBA" id="ARBA00023315"/>
    </source>
</evidence>
<keyword evidence="4" id="KW-0808">Transferase</keyword>
<dbReference type="Gene3D" id="3.30.2140.20">
    <property type="match status" value="1"/>
</dbReference>
<evidence type="ECO:0000313" key="6">
    <source>
        <dbReference type="Proteomes" id="UP001295444"/>
    </source>
</evidence>
<reference evidence="5" key="1">
    <citation type="submission" date="2022-03" db="EMBL/GenBank/DDBJ databases">
        <authorList>
            <person name="Alioto T."/>
            <person name="Alioto T."/>
            <person name="Gomez Garrido J."/>
        </authorList>
    </citation>
    <scope>NUCLEOTIDE SEQUENCE</scope>
</reference>
<dbReference type="EMBL" id="OW240918">
    <property type="protein sequence ID" value="CAH2307791.1"/>
    <property type="molecule type" value="Genomic_DNA"/>
</dbReference>
<dbReference type="InterPro" id="IPR053710">
    <property type="entry name" value="Arylamine_NAT_domain_sf"/>
</dbReference>
<comment type="similarity">
    <text evidence="1 4">Belongs to the arylamine N-acetyltransferase family.</text>
</comment>
<dbReference type="SUPFAM" id="SSF54001">
    <property type="entry name" value="Cysteine proteinases"/>
    <property type="match status" value="1"/>
</dbReference>
<dbReference type="AlphaFoldDB" id="A0AAD1WEG5"/>
<dbReference type="PANTHER" id="PTHR11786:SF3">
    <property type="entry name" value="ARYLAMINE N-ACETYLTRANSFERASE"/>
    <property type="match status" value="1"/>
</dbReference>
<dbReference type="PANTHER" id="PTHR11786">
    <property type="entry name" value="N-HYDROXYARYLAMINE O-ACETYLTRANSFERASE"/>
    <property type="match status" value="1"/>
</dbReference>
<dbReference type="Proteomes" id="UP001295444">
    <property type="component" value="Chromosome 07"/>
</dbReference>
<evidence type="ECO:0000256" key="1">
    <source>
        <dbReference type="ARBA" id="ARBA00006547"/>
    </source>
</evidence>
<keyword evidence="6" id="KW-1185">Reference proteome</keyword>
<dbReference type="EC" id="2.3.1.5" evidence="2"/>
<organism evidence="5 6">
    <name type="scientific">Pelobates cultripes</name>
    <name type="common">Western spadefoot toad</name>
    <dbReference type="NCBI Taxonomy" id="61616"/>
    <lineage>
        <taxon>Eukaryota</taxon>
        <taxon>Metazoa</taxon>
        <taxon>Chordata</taxon>
        <taxon>Craniata</taxon>
        <taxon>Vertebrata</taxon>
        <taxon>Euteleostomi</taxon>
        <taxon>Amphibia</taxon>
        <taxon>Batrachia</taxon>
        <taxon>Anura</taxon>
        <taxon>Pelobatoidea</taxon>
        <taxon>Pelobatidae</taxon>
        <taxon>Pelobates</taxon>
    </lineage>
</organism>
<evidence type="ECO:0000313" key="5">
    <source>
        <dbReference type="EMBL" id="CAH2307791.1"/>
    </source>
</evidence>
<keyword evidence="3 4" id="KW-0012">Acyltransferase</keyword>
<sequence length="270" mass="31272">MDVKAYLHRIGITATPAPSLVALRKLHRQHLLSIPFENLSFHSDENIALDQDFLYDKIVVKRRGGCCFENNGLLLWLLQVLGYKVFVLSARVRDRTTGFFGPPTHMVLTVELEGRWWLCDVGFGEGIREPLPLVAGWEEEQECGKFRLRENQEEWVLEENEDGTWTGLYKFTLEERCLEDFKWSSEYHQSSQSSIIFCKSFCTLQLSRGRLTYVGHKLISTEFTAEGGKVKTTRHLKDDEILNVLRDQFGIVLSRMFFPKDEKMLPLAYA</sequence>
<dbReference type="InterPro" id="IPR038765">
    <property type="entry name" value="Papain-like_cys_pep_sf"/>
</dbReference>
<evidence type="ECO:0000256" key="2">
    <source>
        <dbReference type="ARBA" id="ARBA00012701"/>
    </source>
</evidence>
<dbReference type="GO" id="GO:0004060">
    <property type="term" value="F:arylamine N-acetyltransferase activity"/>
    <property type="evidence" value="ECO:0007669"/>
    <property type="project" value="UniProtKB-EC"/>
</dbReference>
<gene>
    <name evidence="5" type="ORF">PECUL_23A036902</name>
</gene>
<protein>
    <recommendedName>
        <fullName evidence="2">arylamine N-acetyltransferase</fullName>
        <ecNumber evidence="2">2.3.1.5</ecNumber>
    </recommendedName>
</protein>
<accession>A0AAD1WEG5</accession>